<organism evidence="5 6">
    <name type="scientific">Candidatus Devosia phytovorans</name>
    <dbReference type="NCBI Taxonomy" id="3121372"/>
    <lineage>
        <taxon>Bacteria</taxon>
        <taxon>Pseudomonadati</taxon>
        <taxon>Pseudomonadota</taxon>
        <taxon>Alphaproteobacteria</taxon>
        <taxon>Hyphomicrobiales</taxon>
        <taxon>Devosiaceae</taxon>
        <taxon>Devosia</taxon>
    </lineage>
</organism>
<keyword evidence="3" id="KW-0804">Transcription</keyword>
<dbReference type="InterPro" id="IPR012318">
    <property type="entry name" value="HTH_CRP"/>
</dbReference>
<dbReference type="InterPro" id="IPR018490">
    <property type="entry name" value="cNMP-bd_dom_sf"/>
</dbReference>
<dbReference type="Pfam" id="PF13545">
    <property type="entry name" value="HTH_Crp_2"/>
    <property type="match status" value="1"/>
</dbReference>
<evidence type="ECO:0000313" key="6">
    <source>
        <dbReference type="Proteomes" id="UP001217476"/>
    </source>
</evidence>
<dbReference type="Proteomes" id="UP001217476">
    <property type="component" value="Chromosome"/>
</dbReference>
<dbReference type="Gene3D" id="2.60.120.10">
    <property type="entry name" value="Jelly Rolls"/>
    <property type="match status" value="1"/>
</dbReference>
<dbReference type="InterPro" id="IPR036388">
    <property type="entry name" value="WH-like_DNA-bd_sf"/>
</dbReference>
<dbReference type="Gene3D" id="1.10.10.10">
    <property type="entry name" value="Winged helix-like DNA-binding domain superfamily/Winged helix DNA-binding domain"/>
    <property type="match status" value="1"/>
</dbReference>
<keyword evidence="1" id="KW-0805">Transcription regulation</keyword>
<dbReference type="GO" id="GO:0003677">
    <property type="term" value="F:DNA binding"/>
    <property type="evidence" value="ECO:0007669"/>
    <property type="project" value="UniProtKB-KW"/>
</dbReference>
<evidence type="ECO:0000256" key="1">
    <source>
        <dbReference type="ARBA" id="ARBA00023015"/>
    </source>
</evidence>
<feature type="domain" description="HTH crp-type" evidence="4">
    <location>
        <begin position="148"/>
        <end position="222"/>
    </location>
</feature>
<dbReference type="Pfam" id="PF00027">
    <property type="entry name" value="cNMP_binding"/>
    <property type="match status" value="1"/>
</dbReference>
<dbReference type="SUPFAM" id="SSF51206">
    <property type="entry name" value="cAMP-binding domain-like"/>
    <property type="match status" value="1"/>
</dbReference>
<gene>
    <name evidence="5" type="ORF">P0Y65_08935</name>
</gene>
<dbReference type="GO" id="GO:0006355">
    <property type="term" value="P:regulation of DNA-templated transcription"/>
    <property type="evidence" value="ECO:0007669"/>
    <property type="project" value="InterPro"/>
</dbReference>
<protein>
    <submittedName>
        <fullName evidence="5">Crp/Fnr family transcriptional regulator</fullName>
    </submittedName>
</protein>
<keyword evidence="2" id="KW-0238">DNA-binding</keyword>
<evidence type="ECO:0000256" key="3">
    <source>
        <dbReference type="ARBA" id="ARBA00023163"/>
    </source>
</evidence>
<proteinExistence type="predicted"/>
<dbReference type="InterPro" id="IPR036390">
    <property type="entry name" value="WH_DNA-bd_sf"/>
</dbReference>
<dbReference type="InterPro" id="IPR000595">
    <property type="entry name" value="cNMP-bd_dom"/>
</dbReference>
<dbReference type="SUPFAM" id="SSF46785">
    <property type="entry name" value="Winged helix' DNA-binding domain"/>
    <property type="match status" value="1"/>
</dbReference>
<dbReference type="EMBL" id="CP119312">
    <property type="protein sequence ID" value="WEK06354.1"/>
    <property type="molecule type" value="Genomic_DNA"/>
</dbReference>
<reference evidence="5" key="1">
    <citation type="submission" date="2023-03" db="EMBL/GenBank/DDBJ databases">
        <title>Andean soil-derived lignocellulolytic bacterial consortium as a source of novel taxa and putative plastic-active enzymes.</title>
        <authorList>
            <person name="Diaz-Garcia L."/>
            <person name="Chuvochina M."/>
            <person name="Feuerriegel G."/>
            <person name="Bunk B."/>
            <person name="Sproer C."/>
            <person name="Streit W.R."/>
            <person name="Rodriguez L.M."/>
            <person name="Overmann J."/>
            <person name="Jimenez D.J."/>
        </authorList>
    </citation>
    <scope>NUCLEOTIDE SEQUENCE</scope>
    <source>
        <strain evidence="5">MAG 4196</strain>
    </source>
</reference>
<evidence type="ECO:0000259" key="4">
    <source>
        <dbReference type="PROSITE" id="PS51063"/>
    </source>
</evidence>
<dbReference type="CDD" id="cd00038">
    <property type="entry name" value="CAP_ED"/>
    <property type="match status" value="1"/>
</dbReference>
<dbReference type="PROSITE" id="PS51063">
    <property type="entry name" value="HTH_CRP_2"/>
    <property type="match status" value="1"/>
</dbReference>
<name>A0AAJ6B2E9_9HYPH</name>
<dbReference type="AlphaFoldDB" id="A0AAJ6B2E9"/>
<sequence>MTLAIDRLIRRLDAIGQLGPNDRLALQSLPVQYASYQRQDVIIEEGAEPTTACLVIDGFVHRSKLLPNGHRQIFSLHMPGDLPDLHGLYLKTMDHSLVATSACKLALIHHSAIRGLLRASESLTALLWRDTILDSAAFRAWMLMIGQAEADTRMAHLFCELYVRADAVGLVSNDSFPLPVSQIDLADMLGISAVHANRTLQDIRGAGLLNYEKGVVTILRWAELQELAQFDPQYLHLRDDDEVKSVVGL</sequence>
<dbReference type="InterPro" id="IPR014710">
    <property type="entry name" value="RmlC-like_jellyroll"/>
</dbReference>
<evidence type="ECO:0000313" key="5">
    <source>
        <dbReference type="EMBL" id="WEK06354.1"/>
    </source>
</evidence>
<evidence type="ECO:0000256" key="2">
    <source>
        <dbReference type="ARBA" id="ARBA00023125"/>
    </source>
</evidence>
<accession>A0AAJ6B2E9</accession>